<dbReference type="Pfam" id="PF08393">
    <property type="entry name" value="DHC_N2"/>
    <property type="match status" value="1"/>
</dbReference>
<dbReference type="InterPro" id="IPR041589">
    <property type="entry name" value="DNAH3_AAA_lid_1"/>
</dbReference>
<dbReference type="SUPFAM" id="SSF52540">
    <property type="entry name" value="P-loop containing nucleoside triphosphate hydrolases"/>
    <property type="match status" value="4"/>
</dbReference>
<dbReference type="FunFam" id="3.40.50.300:FF:000049">
    <property type="entry name" value="Dynein, axonemal, heavy chain 5"/>
    <property type="match status" value="1"/>
</dbReference>
<feature type="coiled-coil region" evidence="14">
    <location>
        <begin position="3397"/>
        <end position="3459"/>
    </location>
</feature>
<dbReference type="InterPro" id="IPR024743">
    <property type="entry name" value="Dynein_HC_stalk"/>
</dbReference>
<keyword evidence="3" id="KW-0963">Cytoplasm</keyword>
<keyword evidence="13" id="KW-0966">Cell projection</keyword>
<dbReference type="OrthoDB" id="10251809at2759"/>
<evidence type="ECO:0000256" key="4">
    <source>
        <dbReference type="ARBA" id="ARBA00022701"/>
    </source>
</evidence>
<dbReference type="Pfam" id="PF12780">
    <property type="entry name" value="AAA_8"/>
    <property type="match status" value="1"/>
</dbReference>
<dbReference type="Proteomes" id="UP000023152">
    <property type="component" value="Unassembled WGS sequence"/>
</dbReference>
<keyword evidence="4" id="KW-0493">Microtubule</keyword>
<dbReference type="GO" id="GO:0045505">
    <property type="term" value="F:dynein intermediate chain binding"/>
    <property type="evidence" value="ECO:0007669"/>
    <property type="project" value="InterPro"/>
</dbReference>
<dbReference type="Gene3D" id="1.10.8.710">
    <property type="match status" value="1"/>
</dbReference>
<evidence type="ECO:0000313" key="16">
    <source>
        <dbReference type="EMBL" id="ETO26653.1"/>
    </source>
</evidence>
<dbReference type="FunFam" id="3.40.50.300:FF:000219">
    <property type="entry name" value="Dynein axonemal heavy chain 17"/>
    <property type="match status" value="1"/>
</dbReference>
<dbReference type="Gene3D" id="3.40.50.300">
    <property type="entry name" value="P-loop containing nucleotide triphosphate hydrolases"/>
    <property type="match status" value="5"/>
</dbReference>
<evidence type="ECO:0000259" key="15">
    <source>
        <dbReference type="SMART" id="SM00382"/>
    </source>
</evidence>
<dbReference type="EMBL" id="ASPP01007725">
    <property type="protein sequence ID" value="ETO26653.1"/>
    <property type="molecule type" value="Genomic_DNA"/>
</dbReference>
<protein>
    <recommendedName>
        <fullName evidence="15">AAA+ ATPase domain-containing protein</fullName>
    </recommendedName>
</protein>
<evidence type="ECO:0000256" key="10">
    <source>
        <dbReference type="ARBA" id="ARBA00023069"/>
    </source>
</evidence>
<keyword evidence="8" id="KW-0243">Dynein</keyword>
<keyword evidence="10" id="KW-0969">Cilium</keyword>
<comment type="similarity">
    <text evidence="2">Belongs to the dynein heavy chain family.</text>
</comment>
<evidence type="ECO:0000256" key="11">
    <source>
        <dbReference type="ARBA" id="ARBA00023175"/>
    </source>
</evidence>
<dbReference type="OMA" id="MREMFNI"/>
<dbReference type="InterPro" id="IPR027417">
    <property type="entry name" value="P-loop_NTPase"/>
</dbReference>
<keyword evidence="11" id="KW-0505">Motor protein</keyword>
<organism evidence="16 17">
    <name type="scientific">Reticulomyxa filosa</name>
    <dbReference type="NCBI Taxonomy" id="46433"/>
    <lineage>
        <taxon>Eukaryota</taxon>
        <taxon>Sar</taxon>
        <taxon>Rhizaria</taxon>
        <taxon>Retaria</taxon>
        <taxon>Foraminifera</taxon>
        <taxon>Monothalamids</taxon>
        <taxon>Reticulomyxidae</taxon>
        <taxon>Reticulomyxa</taxon>
    </lineage>
</organism>
<dbReference type="Gene3D" id="1.20.920.30">
    <property type="match status" value="1"/>
</dbReference>
<sequence length="4041" mass="465684">MSPMLYVHKNILKINRSAIEKFITIPNCKLLIFSWAKGEELVSSNAIPQLQNQKKKAMAFMKIVNSPITPQNYYNCVFVLEYTGNPLENLSVISKGAFFPLLKKEENRNQWVGPASRNLLFEFNHFLGDLCTLVGQSQGKTVLSFPPLDLYNKDVDGNEKLSTLEHFFRSWIRQISDAVSREPSLLFDNGNPDPLDELVFWKEKAEDLQSIFSQVESDSVQVALKHLEKDAANGAEYVQEFESLSADLHKKCYEATSNVSYLKSMEKEFALLRDALDFVALKSTFPIIMYKMLLIWKCSDTYNTTGRLQILVKEINNSVIGQACKFVTGEEIFRLIEDDNADEAIGKIKDTIAVCQSLQTCFLDYRSKVRTELSPEKSEVSNKVFYVMFSRAKTYLERCGDIVEFTTLVQQFSKLDRIFIGGTKGKELTEQVRDIYDSFLQSKEKLKNVSYDIMDIRALEFDADFFRFRGHIKELERRLALILATGFDDLTTIRARFQLLDGFESLLKRPMLKDEFYHKKVELIKEFVQEMRAMQKQFNDACKDPPVTKNMPPFYGAVAWARGYRTRIEPQMQKLRQVIFGEDSVPENPELWNKHVIDHDSKSNNNEVIITPEGKMSECEHIFEIFMNQLQTFESQQISKWQEEINSTSEESLKKCILQRDNDSQLIKINLDVMLVKLFRESQYFLSNEFKVPEKSANIFEKHEQFKTWSCKLELILSMYNAIINNLHTEERPLFQKYLDDIDQTLMPGLNDINWKSRGIEEFIAAAQHKIGKVYTVFEILKNNLKKIMHKVQGVQKKNIQAKILTLLHEFGEVPLCERKNKPIAADEFAENLEKVQKQRFGVLQETNTKIGVLGEEIQKVLGIAAGDPKWLSYVDYVHKQILGELIAIIHNSINWFVRQVDHSAQEDEIPALIEIQLCLLGTEIQFSTLTNTKSKVYVKYLKFCCKQKKKKSDHKTLTTLKNERIQKISRTQNVEMAKDVWSRMSEWVKSCLKVGEMVYKINGSKTTFEQDLGNDATIQESLQVFGQWLKQNKEECEKYREQFYAFDHLYKQDRNRALKEFLASDEKISDELSRVCHAKSNETKETTVPSLEKFQERILFYNKIHDEISSKPTPITISWLKVDSQPLKQALQTWVSKWSHTYTSFLKENLINKINHLYEFMDNVTESLKREVQKGDLDGLKFILNIIHQVKSREESTKSMFSPLDESIKYSWICVVFVCAGVVEKLKDAPLRWEATVNKVYLVKEKVNPLQNEQVDNIKQKLWEFRDEIVAFGQDFRDNAPFQYESGIEMIHAAYQKMLFYHKAIGEKENKANELNQLENLFELTPPSKYRQLAQCRQENKLLKNLWDLIALVHHLFESWRCTRWNDIDTEQLLNEVSKLNKRINGMDKEIRGWKAFQGLQDEVRRYQTVLPLINLLHSPTMKDRHWKMLMDVTKTVFTMSSEFSLGDMLDLGLHNHVDGVEEVVEISDKEAKIEMQINKLRGLWAGADAQKFEYTVHEQTNVPQIKIPEEVLVNLEESMSMLQGIKGQGKYVQHFLQEVNMWENRLGMTETVISDWLLVQTKWSSLQSIFIGSEDIREQLPEDSERFTRINQTWRDLMNVAKNTPQVVETCNFEGRSQLLEVLKKDLELCEKSLNQYLETKKMAFPRFYFLSNVALLDLLSNGNNPQRVQVHMGDCFDNIKSLEFAKDSKGNPTKDAIGMYSKEGEEYVPFYKPYSCEGAVEDWLNGLVEMMRQTLRELLGKAKFTADQWELEKPRHEWLYDYCAQLALTASQIIWTEETEAHFQALEDGNEAALREFSKVCEKRLEDLIKLVSGDLTKRDRIKIMTLITVDVHNRDVIKKLIEDKIQSPGEFAWQAQMRYGWDPETLDCFVLVADWKGRYAFEYIGNTGRLVITPLTDRCYITLTQALKLIMGGAPAGPAGTGKTETTKDLGRAIGLPVYVFNCSEQMNVISLGNIFKGLCQTGAWGCFDEFNRIPIEVLSVVATQMSSFLNALRAKKTSFDLMGTTIKLVDTVGVFITMNPGYAGRTELPENLKALFRSCAMVVPDMELICENMLMSEGFLNAKPLAHKFITLYGLSRELLSQQKHYDWGLRATKAVLRVAGGLKRAEPQVDEARILMRALRDFNLPKIVFQDQRIFLRLIDDLFRGLEINRKVSQDLNEAIVKVTKQSGLQAEDMFVRKVTELAELFDVRHSVFVIGNAGSGKSEVWKVLAKAYNELGKKTVYETINPKAVKNDELCENGYTQSQVYKWLVLDGDIDPEWIESLNTVMDDNKVLTLVSNERIPLTAAMRLLFEVSHLKNATPATVSRAGILYLNPNDIGWKPMTDSWLDHREEDSERYSFFPLEGGVLFLFCFNYSFVSILFYITSEVLDHIRKNFMTIVPVSDIQKLQTLCFLLEGVLPSIRAEINKSGNANEASIYEKHFIYAAIWAFGGCLLVDETNNFKLEYSFSNFFLNCDFIAETLELQAIQYPADQDVQGTNTIFDYYFDETKNDIVRWETRVTPYQASPGRLLLNSIMVETVDTVRTLHYLNLLIKMQRPALYVGTSGTGKTVIVRGYLRNLPEDFISTRINLNSYTDATSLRCVMQQHLDKRSGRNYGPPGGKKLIYFVDDLNMPYVDNYGTQSPIALIRQHMDYSLWYDTDESDPNRKKKFIRDTQYIAAMNHKAGSFTVNTQVMGHFAVFAMNTPGKEQLISIYKSILDGHLVVFDQDIQKLSQSITNATIDLLETISRSSKFRPSSTKFHYQFNLRDISNVFQGLVTSKPDTLTGIDFVRLWYHECTRVFADRLIDQADVESFESTISELSKKHFSDMDQAKVQMQPLIFTPFVKDENKASEDGAYIPCPTYEKLNKTLEAYLTDYNENNPQMGLVLFEMAMNHVVRIARIISQSGGNALLVGVGGSGKQSLTRLASWICSYEVFQIQLTRTYGVNDLLENVRSLYMKAGVKGQGVTFLLTDSQIMDEKWLVYINDLLSSGDIPQLFAEEEKDSIYTSLRNEAKQAGVQQDNRSQMHDYFISRVQQNLHMVLCMSPVGEAFRVRCRKFPALINCTVMDWFFSWPKDALCSVAERFLDSEGYLLFSLQEIMTQQLRSNIAHHMAEVHLSVNNASTQYFQVEKRYNYTTPKSFLELIDFYKALFKKESDKLYQQIQRLDKGIATLQKTAKDVASLQDDLREKLKIVEEKKKTANALIERCGKEKLKVDDEKKVAEHEEQKASVVLEKANKLVLHQKNIICKSLFQRNNFKKFIQCDIALKKAMPALESAKKAVDCLTKASLTELKALKTPDPKILSVTKAVLILKEHEKKDHTWKRAQAMMKNVDQFKRELENFNANEIDEEILKLCQPILALDYFNAESMTKISQAAANLATWIVATVQYNEIYKNVAPKIAASNEASSQHAEAMAVLQKVREQVAAKEAELKKVTDELQQAIDEKNRVEADAEACQARLALAERLVNGLADENQRWGVGVSTLQNKQHTLVGDVLLSAAFVSYIGAFNQKFRKHLWENCWLKDLVERQIPLSQSIVSKELLPKDVLATSPQQATWANEGLPVDSISIENAAIVTLCSRWPLLIDPQQQGVKWIRSREQDLKVVNLNHPRWLSVIVRAVEQGHTVLLENVSENIDPTLDPVLSRAIIRKGRNTRIRIAGEEKDYDPKFRLYLQTKLANPHYKPEIFAQCTLINFIVTEQGLEEQLLALVVNDEKPDLEETKRSLMRRLEMTKKASKEIVEKVAQAKQKEIEINVARNQYRPVAEEASWLYFLLIQMNTIDHMYQYSLDAFITFFYKAMRKAEKSDDVQQRVKTLRNEIRVFLIFGQRKYETPNAIPWLSDAAWNGLCKLSDLEGLERFVKDLVASANRFKEWFLKPQPEASPLPLDWRKLDENDPVAKLCIVRCMRPDRMTSAMEQFVREMLPNGRSYTELDAGKSFQEVLLLSMDDADNKTPIFFILSPGADPVQTVYQVASGKYHRVAMGQGQDIIAMKKLKIASEEGHWIVLENIHLMPRWCKELQKTLDELEQTSHKEFRFFYQLNQTITFQLEFWKEVSN</sequence>
<keyword evidence="6" id="KW-0547">Nucleotide-binding</keyword>
<dbReference type="Gene3D" id="1.10.8.1220">
    <property type="match status" value="1"/>
</dbReference>
<dbReference type="InterPro" id="IPR003593">
    <property type="entry name" value="AAA+_ATPase"/>
</dbReference>
<dbReference type="Gene3D" id="1.20.920.20">
    <property type="match status" value="1"/>
</dbReference>
<dbReference type="InterPro" id="IPR024317">
    <property type="entry name" value="Dynein_heavy_chain_D4_dom"/>
</dbReference>
<dbReference type="Pfam" id="PF17857">
    <property type="entry name" value="AAA_lid_1"/>
    <property type="match status" value="1"/>
</dbReference>
<dbReference type="GO" id="GO:0007018">
    <property type="term" value="P:microtubule-based movement"/>
    <property type="evidence" value="ECO:0007669"/>
    <property type="project" value="InterPro"/>
</dbReference>
<dbReference type="FunFam" id="3.40.50.300:FF:002141">
    <property type="entry name" value="Dynein heavy chain"/>
    <property type="match status" value="1"/>
</dbReference>
<dbReference type="FunFam" id="3.20.180.20:FF:000001">
    <property type="entry name" value="Dynein axonemal heavy chain 5"/>
    <property type="match status" value="1"/>
</dbReference>
<evidence type="ECO:0000256" key="6">
    <source>
        <dbReference type="ARBA" id="ARBA00022741"/>
    </source>
</evidence>
<evidence type="ECO:0000256" key="12">
    <source>
        <dbReference type="ARBA" id="ARBA00023212"/>
    </source>
</evidence>
<dbReference type="PANTHER" id="PTHR46532:SF11">
    <property type="entry name" value="DYNEIN AXONEMAL HEAVY CHAIN 12"/>
    <property type="match status" value="1"/>
</dbReference>
<dbReference type="Gene3D" id="3.20.180.20">
    <property type="entry name" value="Dynein heavy chain, N-terminal domain 2"/>
    <property type="match status" value="1"/>
</dbReference>
<feature type="domain" description="AAA+ ATPase" evidence="15">
    <location>
        <begin position="1916"/>
        <end position="2052"/>
    </location>
</feature>
<feature type="domain" description="AAA+ ATPase" evidence="15">
    <location>
        <begin position="2540"/>
        <end position="2714"/>
    </location>
</feature>
<dbReference type="Pfam" id="PF12777">
    <property type="entry name" value="MT"/>
    <property type="match status" value="1"/>
</dbReference>
<keyword evidence="17" id="KW-1185">Reference proteome</keyword>
<accession>X6NL61</accession>
<dbReference type="FunFam" id="1.20.920.30:FF:000002">
    <property type="entry name" value="Dynein axonemal heavy chain 3"/>
    <property type="match status" value="1"/>
</dbReference>
<dbReference type="InterPro" id="IPR004273">
    <property type="entry name" value="Dynein_heavy_D6_P-loop"/>
</dbReference>
<dbReference type="Pfam" id="PF03028">
    <property type="entry name" value="Dynein_heavy"/>
    <property type="match status" value="1"/>
</dbReference>
<dbReference type="Gene3D" id="1.10.287.2620">
    <property type="match status" value="1"/>
</dbReference>
<keyword evidence="7" id="KW-0067">ATP-binding</keyword>
<dbReference type="GO" id="GO:0008569">
    <property type="term" value="F:minus-end-directed microtubule motor activity"/>
    <property type="evidence" value="ECO:0007669"/>
    <property type="project" value="InterPro"/>
</dbReference>
<dbReference type="GO" id="GO:0005874">
    <property type="term" value="C:microtubule"/>
    <property type="evidence" value="ECO:0007669"/>
    <property type="project" value="UniProtKB-KW"/>
</dbReference>
<dbReference type="FunFam" id="1.20.58.1120:FF:000001">
    <property type="entry name" value="dynein heavy chain 2, axonemal"/>
    <property type="match status" value="1"/>
</dbReference>
<dbReference type="InterPro" id="IPR026983">
    <property type="entry name" value="DHC"/>
</dbReference>
<dbReference type="SMART" id="SM00382">
    <property type="entry name" value="AAA"/>
    <property type="match status" value="2"/>
</dbReference>
<dbReference type="InterPro" id="IPR041466">
    <property type="entry name" value="Dynein_AAA5_ext"/>
</dbReference>
<evidence type="ECO:0000256" key="7">
    <source>
        <dbReference type="ARBA" id="ARBA00022840"/>
    </source>
</evidence>
<dbReference type="PANTHER" id="PTHR46532">
    <property type="entry name" value="MALE FERTILITY FACTOR KL5"/>
    <property type="match status" value="1"/>
</dbReference>
<dbReference type="InterPro" id="IPR035699">
    <property type="entry name" value="AAA_6"/>
</dbReference>
<keyword evidence="5" id="KW-0677">Repeat</keyword>
<dbReference type="Pfam" id="PF12774">
    <property type="entry name" value="AAA_6"/>
    <property type="match status" value="1"/>
</dbReference>
<dbReference type="InterPro" id="IPR043157">
    <property type="entry name" value="Dynein_AAA1S"/>
</dbReference>
<dbReference type="Pfam" id="PF12781">
    <property type="entry name" value="AAA_9"/>
    <property type="match status" value="1"/>
</dbReference>
<dbReference type="GO" id="GO:0051959">
    <property type="term" value="F:dynein light intermediate chain binding"/>
    <property type="evidence" value="ECO:0007669"/>
    <property type="project" value="InterPro"/>
</dbReference>
<dbReference type="Gene3D" id="1.20.140.100">
    <property type="entry name" value="Dynein heavy chain, N-terminal domain 2"/>
    <property type="match status" value="1"/>
</dbReference>
<dbReference type="InterPro" id="IPR035706">
    <property type="entry name" value="AAA_9"/>
</dbReference>
<name>X6NL61_RETFI</name>
<evidence type="ECO:0000256" key="2">
    <source>
        <dbReference type="ARBA" id="ARBA00008887"/>
    </source>
</evidence>
<evidence type="ECO:0000256" key="13">
    <source>
        <dbReference type="ARBA" id="ARBA00023273"/>
    </source>
</evidence>
<dbReference type="Pfam" id="PF08385">
    <property type="entry name" value="DHC_N1"/>
    <property type="match status" value="1"/>
</dbReference>
<evidence type="ECO:0000256" key="5">
    <source>
        <dbReference type="ARBA" id="ARBA00022737"/>
    </source>
</evidence>
<evidence type="ECO:0000256" key="14">
    <source>
        <dbReference type="SAM" id="Coils"/>
    </source>
</evidence>
<dbReference type="Pfam" id="PF17852">
    <property type="entry name" value="Dynein_AAA_lid"/>
    <property type="match status" value="1"/>
</dbReference>
<proteinExistence type="inferred from homology"/>
<dbReference type="Pfam" id="PF12775">
    <property type="entry name" value="AAA_7"/>
    <property type="match status" value="1"/>
</dbReference>
<evidence type="ECO:0000256" key="1">
    <source>
        <dbReference type="ARBA" id="ARBA00004430"/>
    </source>
</evidence>
<dbReference type="Gene3D" id="1.20.58.1120">
    <property type="match status" value="1"/>
</dbReference>
<comment type="subcellular location">
    <subcellularLocation>
        <location evidence="1">Cytoplasm</location>
        <location evidence="1">Cytoskeleton</location>
        <location evidence="1">Cilium axoneme</location>
    </subcellularLocation>
</comment>
<dbReference type="InterPro" id="IPR042222">
    <property type="entry name" value="Dynein_2_N"/>
</dbReference>
<keyword evidence="12" id="KW-0206">Cytoskeleton</keyword>
<evidence type="ECO:0000256" key="8">
    <source>
        <dbReference type="ARBA" id="ARBA00023017"/>
    </source>
</evidence>
<evidence type="ECO:0000256" key="3">
    <source>
        <dbReference type="ARBA" id="ARBA00022490"/>
    </source>
</evidence>
<dbReference type="FunFam" id="1.20.140.100:FF:000001">
    <property type="entry name" value="dynein heavy chain 17, axonemal"/>
    <property type="match status" value="1"/>
</dbReference>
<dbReference type="Gene3D" id="1.10.472.130">
    <property type="match status" value="1"/>
</dbReference>
<dbReference type="InterPro" id="IPR042228">
    <property type="entry name" value="Dynein_linker_3"/>
</dbReference>
<dbReference type="FunFam" id="1.10.287.2620:FF:000002">
    <property type="entry name" value="Dynein heavy chain 2, axonemal"/>
    <property type="match status" value="1"/>
</dbReference>
<evidence type="ECO:0000313" key="17">
    <source>
        <dbReference type="Proteomes" id="UP000023152"/>
    </source>
</evidence>
<reference evidence="16 17" key="1">
    <citation type="journal article" date="2013" name="Curr. Biol.">
        <title>The Genome of the Foraminiferan Reticulomyxa filosa.</title>
        <authorList>
            <person name="Glockner G."/>
            <person name="Hulsmann N."/>
            <person name="Schleicher M."/>
            <person name="Noegel A.A."/>
            <person name="Eichinger L."/>
            <person name="Gallinger C."/>
            <person name="Pawlowski J."/>
            <person name="Sierra R."/>
            <person name="Euteneuer U."/>
            <person name="Pillet L."/>
            <person name="Moustafa A."/>
            <person name="Platzer M."/>
            <person name="Groth M."/>
            <person name="Szafranski K."/>
            <person name="Schliwa M."/>
        </authorList>
    </citation>
    <scope>NUCLEOTIDE SEQUENCE [LARGE SCALE GENOMIC DNA]</scope>
</reference>
<dbReference type="GO" id="GO:0005858">
    <property type="term" value="C:axonemal dynein complex"/>
    <property type="evidence" value="ECO:0007669"/>
    <property type="project" value="TreeGrafter"/>
</dbReference>
<dbReference type="FunFam" id="1.10.8.710:FF:000007">
    <property type="entry name" value="Putative dynein heavy chain"/>
    <property type="match status" value="1"/>
</dbReference>
<dbReference type="GO" id="GO:0005524">
    <property type="term" value="F:ATP binding"/>
    <property type="evidence" value="ECO:0007669"/>
    <property type="project" value="UniProtKB-KW"/>
</dbReference>
<dbReference type="InterPro" id="IPR013594">
    <property type="entry name" value="Dynein_heavy_tail"/>
</dbReference>
<keyword evidence="9 14" id="KW-0175">Coiled coil</keyword>
<evidence type="ECO:0000256" key="9">
    <source>
        <dbReference type="ARBA" id="ARBA00023054"/>
    </source>
</evidence>
<gene>
    <name evidence="16" type="ORF">RFI_10483</name>
</gene>
<comment type="caution">
    <text evidence="16">The sequence shown here is derived from an EMBL/GenBank/DDBJ whole genome shotgun (WGS) entry which is preliminary data.</text>
</comment>
<dbReference type="InterPro" id="IPR013602">
    <property type="entry name" value="Dynein_heavy_linker"/>
</dbReference>